<dbReference type="Pfam" id="PF13517">
    <property type="entry name" value="FG-GAP_3"/>
    <property type="match status" value="2"/>
</dbReference>
<dbReference type="SUPFAM" id="SSF69318">
    <property type="entry name" value="Integrin alpha N-terminal domain"/>
    <property type="match status" value="2"/>
</dbReference>
<feature type="domain" description="SGNH hydrolase-type esterase" evidence="4">
    <location>
        <begin position="57"/>
        <end position="212"/>
    </location>
</feature>
<evidence type="ECO:0000256" key="1">
    <source>
        <dbReference type="ARBA" id="ARBA00022729"/>
    </source>
</evidence>
<dbReference type="InterPro" id="IPR036514">
    <property type="entry name" value="SGNH_hydro_sf"/>
</dbReference>
<evidence type="ECO:0000256" key="2">
    <source>
        <dbReference type="SAM" id="MobiDB-lite"/>
    </source>
</evidence>
<dbReference type="InterPro" id="IPR051532">
    <property type="entry name" value="Ester_Hydrolysis_Enzymes"/>
</dbReference>
<keyword evidence="6" id="KW-1185">Reference proteome</keyword>
<dbReference type="SUPFAM" id="SSF52266">
    <property type="entry name" value="SGNH hydrolase"/>
    <property type="match status" value="1"/>
</dbReference>
<dbReference type="InterPro" id="IPR013830">
    <property type="entry name" value="SGNH_hydro"/>
</dbReference>
<keyword evidence="1 3" id="KW-0732">Signal</keyword>
<dbReference type="InterPro" id="IPR028994">
    <property type="entry name" value="Integrin_alpha_N"/>
</dbReference>
<dbReference type="Proteomes" id="UP000070700">
    <property type="component" value="Unassembled WGS sequence"/>
</dbReference>
<evidence type="ECO:0000313" key="6">
    <source>
        <dbReference type="Proteomes" id="UP000070700"/>
    </source>
</evidence>
<protein>
    <recommendedName>
        <fullName evidence="4">SGNH hydrolase-type esterase domain-containing protein</fullName>
    </recommendedName>
</protein>
<feature type="signal peptide" evidence="3">
    <location>
        <begin position="1"/>
        <end position="24"/>
    </location>
</feature>
<proteinExistence type="predicted"/>
<accession>A0A194WUN1</accession>
<evidence type="ECO:0000259" key="4">
    <source>
        <dbReference type="Pfam" id="PF13472"/>
    </source>
</evidence>
<dbReference type="RefSeq" id="XP_018065734.1">
    <property type="nucleotide sequence ID" value="XM_018220478.1"/>
</dbReference>
<dbReference type="GO" id="GO:0004622">
    <property type="term" value="F:phosphatidylcholine lysophospholipase activity"/>
    <property type="evidence" value="ECO:0007669"/>
    <property type="project" value="TreeGrafter"/>
</dbReference>
<feature type="compositionally biased region" description="Low complexity" evidence="2">
    <location>
        <begin position="846"/>
        <end position="876"/>
    </location>
</feature>
<dbReference type="STRING" id="149040.A0A194WUN1"/>
<dbReference type="KEGG" id="psco:LY89DRAFT_739567"/>
<feature type="chain" id="PRO_5008267550" description="SGNH hydrolase-type esterase domain-containing protein" evidence="3">
    <location>
        <begin position="25"/>
        <end position="1290"/>
    </location>
</feature>
<reference evidence="5 6" key="1">
    <citation type="submission" date="2015-10" db="EMBL/GenBank/DDBJ databases">
        <title>Full genome of DAOMC 229536 Phialocephala scopiformis, a fungal endophyte of spruce producing the potent anti-insectan compound rugulosin.</title>
        <authorList>
            <consortium name="DOE Joint Genome Institute"/>
            <person name="Walker A.K."/>
            <person name="Frasz S.L."/>
            <person name="Seifert K.A."/>
            <person name="Miller J.D."/>
            <person name="Mondo S.J."/>
            <person name="Labutti K."/>
            <person name="Lipzen A."/>
            <person name="Dockter R."/>
            <person name="Kennedy M."/>
            <person name="Grigoriev I.V."/>
            <person name="Spatafora J.W."/>
        </authorList>
    </citation>
    <scope>NUCLEOTIDE SEQUENCE [LARGE SCALE GENOMIC DNA]</scope>
    <source>
        <strain evidence="5 6">CBS 120377</strain>
    </source>
</reference>
<dbReference type="PANTHER" id="PTHR30383:SF31">
    <property type="entry name" value="SGNH HYDROLASE-TYPE ESTERASE DOMAIN-CONTAINING PROTEIN-RELATED"/>
    <property type="match status" value="1"/>
</dbReference>
<dbReference type="GeneID" id="28830204"/>
<gene>
    <name evidence="5" type="ORF">LY89DRAFT_739567</name>
</gene>
<dbReference type="EMBL" id="KQ947427">
    <property type="protein sequence ID" value="KUJ11379.1"/>
    <property type="molecule type" value="Genomic_DNA"/>
</dbReference>
<feature type="region of interest" description="Disordered" evidence="2">
    <location>
        <begin position="830"/>
        <end position="886"/>
    </location>
</feature>
<dbReference type="Pfam" id="PF13472">
    <property type="entry name" value="Lipase_GDSL_2"/>
    <property type="match status" value="1"/>
</dbReference>
<dbReference type="InterPro" id="IPR013517">
    <property type="entry name" value="FG-GAP"/>
</dbReference>
<dbReference type="PANTHER" id="PTHR30383">
    <property type="entry name" value="THIOESTERASE 1/PROTEASE 1/LYSOPHOSPHOLIPASE L1"/>
    <property type="match status" value="1"/>
</dbReference>
<evidence type="ECO:0000256" key="3">
    <source>
        <dbReference type="SAM" id="SignalP"/>
    </source>
</evidence>
<evidence type="ECO:0000313" key="5">
    <source>
        <dbReference type="EMBL" id="KUJ11379.1"/>
    </source>
</evidence>
<sequence>MHDWIMNALLASLLLLDFSNLSSALPTFDLFNATLPSRRYGVPEQKRDNVALRILPLGASIMSGTGSTTGNGILGYDVDMVGSLHTGTMIDHEQEAVPGDVLTQILARVPHSIGFKPNVVIINGGTNDGNGNVDIANVGSRMNDILNALWNADDMGSTCIMLSTLIPTTNANGAANRDNINSQYRALVTQRAAEGKCVYLADMDPGGQIWFDFDTDYLATESPHDKGHKMMAAVFYQSITLALADNRIVAPVAFEAGPATCDKFGDSGIDAGGYTQRGSGYSDGIYYHDSEEMGILWTATSSWDRDQWRFARLFDRNYDDLLAWVSNSDTDQTYAVWANSGDGNGKFAQVTNLTPDLLCDTAGLYFVDMTNDGLDDLVCIDADGNAYLSVNLGDGNRASGKTPTFKRASSSALIKSNEGYPQDRVRIVDIDGDGRGDYCVIQDNGDILFWRNGWIDPVPAYWGGMTGCGSAKLEQQPPGPTAEAVLRVLRVTVSTSPGVKASSKAHPRGQHLGMSAYITDTETNLRNRIHFARIYGPPTIFGNAPLQDYVFMQHTELSTTSHKFDMRVWKNTGGGATKLFADGNKYCNMMGHSNGMVDLVWTYSFGTMELYINRGKGSISDSDPDGYWDPSTGVIWTPPSNMDRRDLHLADWDGDGDCDIIYTNPDRGAVQVWLNNYPSTGKWDWTYLSNPAPGVTCSEKRGLGRDDLAVRVADITGNGRADYLCIQPDSTVSIGKDRANLRWADVDGDGKDDMLWIEKFSGDGYVWYNDGSADPSVAPGSSFSWRTQDAVAFAGNAAGSCIYYPDLDGNGRADEHFVLESFTNRAKTSLSPNCGLQDATGDDATTDGSLPAVPAGGSTTTTAISTPTSTAITTPTQSADPDFPSRSLAGNPNCPDRQNFMAPLNTVGDAEGGVEFCLGHWTEGIFPQVLGGKATENALAYISLEYSDGSNEAYGTSVADDGHHRYGSIDYSALVDTWSHFILSGDGWDGGVGRLEVGLVGAESEDIDIGKYYDSTPPVFTYNRGTDGKGILLGFYGRAGDRIVMLQPYFTNSGLDRVIMTDQVFTPSFESLNALPFEERMMEAVQSSYILFNNRTSEDVTMQADLYLEVTAQTSMNVGSQKSHEYGTELGWAVKGEIKGKIGTPEVEIGGSVEQNGKYVMKWTDTTLNSKEDTEAHTIRARYVVSTVVKAGQKVQCDVIAYQSRVNIAYTATATVQLLDGTSFSYPAAGNFVNAASSSAYTTCNDVDVSKTTDDAHTITESGTYCLDGTRVGDVDQSDDFLDQYCPLSS</sequence>
<dbReference type="OrthoDB" id="3915838at2759"/>
<organism evidence="5 6">
    <name type="scientific">Mollisia scopiformis</name>
    <name type="common">Conifer needle endophyte fungus</name>
    <name type="synonym">Phialocephala scopiformis</name>
    <dbReference type="NCBI Taxonomy" id="149040"/>
    <lineage>
        <taxon>Eukaryota</taxon>
        <taxon>Fungi</taxon>
        <taxon>Dikarya</taxon>
        <taxon>Ascomycota</taxon>
        <taxon>Pezizomycotina</taxon>
        <taxon>Leotiomycetes</taxon>
        <taxon>Helotiales</taxon>
        <taxon>Mollisiaceae</taxon>
        <taxon>Mollisia</taxon>
    </lineage>
</organism>
<name>A0A194WUN1_MOLSC</name>
<dbReference type="Gene3D" id="3.40.50.1110">
    <property type="entry name" value="SGNH hydrolase"/>
    <property type="match status" value="1"/>
</dbReference>
<dbReference type="Gene3D" id="2.170.15.10">
    <property type="entry name" value="Proaerolysin, chain A, domain 3"/>
    <property type="match status" value="1"/>
</dbReference>
<dbReference type="InParanoid" id="A0A194WUN1"/>